<dbReference type="PANTHER" id="PTHR43562:SF1">
    <property type="entry name" value="NA(+)_H(+) ANTIPORTER YJBQ-RELATED"/>
    <property type="match status" value="1"/>
</dbReference>
<evidence type="ECO:0000256" key="7">
    <source>
        <dbReference type="ARBA" id="ARBA00023065"/>
    </source>
</evidence>
<dbReference type="AlphaFoldDB" id="A0A7C8FL99"/>
<comment type="caution">
    <text evidence="11">The sequence shown here is derived from an EMBL/GenBank/DDBJ whole genome shotgun (WGS) entry which is preliminary data.</text>
</comment>
<keyword evidence="5 9" id="KW-0812">Transmembrane</keyword>
<evidence type="ECO:0000256" key="8">
    <source>
        <dbReference type="ARBA" id="ARBA00023136"/>
    </source>
</evidence>
<feature type="transmembrane region" description="Helical" evidence="9">
    <location>
        <begin position="269"/>
        <end position="288"/>
    </location>
</feature>
<dbReference type="GO" id="GO:0016020">
    <property type="term" value="C:membrane"/>
    <property type="evidence" value="ECO:0007669"/>
    <property type="project" value="UniProtKB-SubCell"/>
</dbReference>
<dbReference type="InterPro" id="IPR038770">
    <property type="entry name" value="Na+/solute_symporter_sf"/>
</dbReference>
<sequence length="393" mass="39907">MSFLALLAVTAVALFGPLLSWATRWRAPLLVGQIIGGVLIGRSALGLVDAGDPMFTLLADIGFALTMFVAGTQVPLREPGLRPLLLRGAGRALLASAAALGLGALVAHFFGSPHWLVYAVVLGSSSAALVLPAMRQVGLAGPEVTATMAQVALTDTVSMVLLPLVLDPGRAGRMLAGAALIAGCAAALVIGLRWLARRGMLRAEHRVSHYEGLALELRVTLVILFALAAIAAQTAVSIMIAGFATGLAITAVGEPRRLAKQVFALSEGFFSPLFYVWLGASLSIVDLWRHPETALLGVVLGAGGILAHLAGRLVGQPVSLAALGGAMLGVPVAAATIGTQTGALADGEPTALVVAALTSVLLLASTAALARRRFGPASPTPVAHDSAAPGARG</sequence>
<comment type="subcellular location">
    <subcellularLocation>
        <location evidence="1">Membrane</location>
        <topology evidence="1">Multi-pass membrane protein</topology>
    </subcellularLocation>
</comment>
<name>A0A7C8FL99_9MICO</name>
<evidence type="ECO:0000313" key="12">
    <source>
        <dbReference type="Proteomes" id="UP000481339"/>
    </source>
</evidence>
<evidence type="ECO:0000256" key="9">
    <source>
        <dbReference type="SAM" id="Phobius"/>
    </source>
</evidence>
<keyword evidence="3" id="KW-0813">Transport</keyword>
<feature type="transmembrane region" description="Helical" evidence="9">
    <location>
        <begin position="172"/>
        <end position="196"/>
    </location>
</feature>
<reference evidence="11 12" key="1">
    <citation type="submission" date="2019-09" db="EMBL/GenBank/DDBJ databases">
        <title>Phylogeny of genus Pseudoclavibacter and closely related genus.</title>
        <authorList>
            <person name="Li Y."/>
        </authorList>
    </citation>
    <scope>NUCLEOTIDE SEQUENCE [LARGE SCALE GENOMIC DNA]</scope>
    <source>
        <strain evidence="11 12">JCM 16921</strain>
    </source>
</reference>
<feature type="domain" description="Cation/H+ exchanger transmembrane" evidence="10">
    <location>
        <begin position="11"/>
        <end position="363"/>
    </location>
</feature>
<dbReference type="Gene3D" id="1.20.1530.20">
    <property type="match status" value="1"/>
</dbReference>
<evidence type="ECO:0000256" key="5">
    <source>
        <dbReference type="ARBA" id="ARBA00022692"/>
    </source>
</evidence>
<dbReference type="RefSeq" id="WP_158035945.1">
    <property type="nucleotide sequence ID" value="NZ_BAAAZV010000003.1"/>
</dbReference>
<protein>
    <submittedName>
        <fullName evidence="11">Cation:proton antiporter</fullName>
    </submittedName>
</protein>
<dbReference type="InterPro" id="IPR006153">
    <property type="entry name" value="Cation/H_exchanger_TM"/>
</dbReference>
<proteinExistence type="inferred from homology"/>
<evidence type="ECO:0000313" key="11">
    <source>
        <dbReference type="EMBL" id="KAB1633023.1"/>
    </source>
</evidence>
<evidence type="ECO:0000256" key="2">
    <source>
        <dbReference type="ARBA" id="ARBA00005551"/>
    </source>
</evidence>
<evidence type="ECO:0000256" key="6">
    <source>
        <dbReference type="ARBA" id="ARBA00022989"/>
    </source>
</evidence>
<comment type="similarity">
    <text evidence="2">Belongs to the monovalent cation:proton antiporter 2 (CPA2) transporter (TC 2.A.37) family.</text>
</comment>
<feature type="transmembrane region" description="Helical" evidence="9">
    <location>
        <begin position="115"/>
        <end position="134"/>
    </location>
</feature>
<evidence type="ECO:0000256" key="4">
    <source>
        <dbReference type="ARBA" id="ARBA00022449"/>
    </source>
</evidence>
<dbReference type="Proteomes" id="UP000481339">
    <property type="component" value="Unassembled WGS sequence"/>
</dbReference>
<keyword evidence="4" id="KW-0050">Antiport</keyword>
<accession>A0A7C8FL99</accession>
<dbReference type="GO" id="GO:1902600">
    <property type="term" value="P:proton transmembrane transport"/>
    <property type="evidence" value="ECO:0007669"/>
    <property type="project" value="InterPro"/>
</dbReference>
<evidence type="ECO:0000256" key="1">
    <source>
        <dbReference type="ARBA" id="ARBA00004141"/>
    </source>
</evidence>
<dbReference type="PANTHER" id="PTHR43562">
    <property type="entry name" value="NAPA-TYPE SODIUM/HYDROGEN ANTIPORTER"/>
    <property type="match status" value="1"/>
</dbReference>
<gene>
    <name evidence="11" type="ORF">F8O02_04020</name>
</gene>
<feature type="transmembrane region" description="Helical" evidence="9">
    <location>
        <begin position="88"/>
        <end position="109"/>
    </location>
</feature>
<feature type="transmembrane region" description="Helical" evidence="9">
    <location>
        <begin position="54"/>
        <end position="76"/>
    </location>
</feature>
<evidence type="ECO:0000259" key="10">
    <source>
        <dbReference type="Pfam" id="PF00999"/>
    </source>
</evidence>
<evidence type="ECO:0000256" key="3">
    <source>
        <dbReference type="ARBA" id="ARBA00022448"/>
    </source>
</evidence>
<dbReference type="GO" id="GO:0015297">
    <property type="term" value="F:antiporter activity"/>
    <property type="evidence" value="ECO:0007669"/>
    <property type="project" value="UniProtKB-KW"/>
</dbReference>
<feature type="transmembrane region" description="Helical" evidence="9">
    <location>
        <begin position="295"/>
        <end position="314"/>
    </location>
</feature>
<dbReference type="OrthoDB" id="4413712at2"/>
<dbReference type="EMBL" id="WBKA01000002">
    <property type="protein sequence ID" value="KAB1633023.1"/>
    <property type="molecule type" value="Genomic_DNA"/>
</dbReference>
<dbReference type="Pfam" id="PF00999">
    <property type="entry name" value="Na_H_Exchanger"/>
    <property type="match status" value="1"/>
</dbReference>
<feature type="transmembrane region" description="Helical" evidence="9">
    <location>
        <begin position="351"/>
        <end position="370"/>
    </location>
</feature>
<keyword evidence="7" id="KW-0406">Ion transport</keyword>
<keyword evidence="12" id="KW-1185">Reference proteome</keyword>
<keyword evidence="8 9" id="KW-0472">Membrane</keyword>
<organism evidence="11 12">
    <name type="scientific">Pseudoclavibacter caeni</name>
    <dbReference type="NCBI Taxonomy" id="908846"/>
    <lineage>
        <taxon>Bacteria</taxon>
        <taxon>Bacillati</taxon>
        <taxon>Actinomycetota</taxon>
        <taxon>Actinomycetes</taxon>
        <taxon>Micrococcales</taxon>
        <taxon>Microbacteriaceae</taxon>
        <taxon>Pseudoclavibacter</taxon>
    </lineage>
</organism>
<keyword evidence="6 9" id="KW-1133">Transmembrane helix</keyword>
<feature type="transmembrane region" description="Helical" evidence="9">
    <location>
        <begin position="217"/>
        <end position="249"/>
    </location>
</feature>
<feature type="transmembrane region" description="Helical" evidence="9">
    <location>
        <begin position="320"/>
        <end position="339"/>
    </location>
</feature>